<reference evidence="11" key="1">
    <citation type="submission" date="2018-12" db="EMBL/GenBank/DDBJ databases">
        <title>Tengunoibacter tsumagoiensis gen. nov., sp. nov., Dictyobacter kobayashii sp. nov., D. alpinus sp. nov., and D. joshuensis sp. nov. and description of Dictyobacteraceae fam. nov. within the order Ktedonobacterales isolated from Tengu-no-mugimeshi.</title>
        <authorList>
            <person name="Wang C.M."/>
            <person name="Zheng Y."/>
            <person name="Sakai Y."/>
            <person name="Toyoda A."/>
            <person name="Minakuchi Y."/>
            <person name="Abe K."/>
            <person name="Yokota A."/>
            <person name="Yabe S."/>
        </authorList>
    </citation>
    <scope>NUCLEOTIDE SEQUENCE [LARGE SCALE GENOMIC DNA]</scope>
    <source>
        <strain evidence="11">Uno3</strain>
    </source>
</reference>
<feature type="region of interest" description="Disordered" evidence="6">
    <location>
        <begin position="464"/>
        <end position="487"/>
    </location>
</feature>
<dbReference type="PANTHER" id="PTHR30255:SF2">
    <property type="entry name" value="SINGLE-STRANDED-DNA-SPECIFIC EXONUCLEASE RECJ"/>
    <property type="match status" value="1"/>
</dbReference>
<dbReference type="GO" id="GO:0008409">
    <property type="term" value="F:5'-3' exonuclease activity"/>
    <property type="evidence" value="ECO:0007669"/>
    <property type="project" value="InterPro"/>
</dbReference>
<accession>A0A401ZU53</accession>
<comment type="similarity">
    <text evidence="1">Belongs to the RecJ family.</text>
</comment>
<dbReference type="GO" id="GO:0003676">
    <property type="term" value="F:nucleic acid binding"/>
    <property type="evidence" value="ECO:0007669"/>
    <property type="project" value="InterPro"/>
</dbReference>
<keyword evidence="4" id="KW-0378">Hydrolase</keyword>
<feature type="domain" description="DDH" evidence="7">
    <location>
        <begin position="86"/>
        <end position="238"/>
    </location>
</feature>
<evidence type="ECO:0000313" key="11">
    <source>
        <dbReference type="Proteomes" id="UP000287352"/>
    </source>
</evidence>
<dbReference type="InterPro" id="IPR001667">
    <property type="entry name" value="DDH_dom"/>
</dbReference>
<dbReference type="NCBIfam" id="TIGR00644">
    <property type="entry name" value="recJ"/>
    <property type="match status" value="1"/>
</dbReference>
<sequence>MDVASHHSEAWELYPQLSAADFAAAKQAGVEAMHAQLLANRGLHTPEEMNAFLQARYDQTPDPNALIDMPLAVERIQRALQEKEHITVYGDYDADGVTSSSLLFRALRTLKDHEAILDFHIPHRQNDGCGLNLAALDQLKARGTSLIITTDCASSDVEQVEYAKTLGIDVIITDHHHPPAQRPQAYAMVNPWRPDCTYGERYLCGVGIAFKLTQALYRAYKRTQQEELDLLDLVAIGTVADIAPLLGENHTLVRLGMHYLNRTQKPGLQALIRKANLQPGRIKERDIAFGIAPRINAAGRMQTASLAFELMITDDVDEANALADQLDGLNILRQHQTEELTRNVREQSLAQSDKTIILASGEHWHEGIIGLVAGKLAEEINKPVLVLSQDPRTQLSRGSARSQKDFNIIEALRGFANQLVRYGGHAQAAGFTIRTELTEQLHEHLLSWKEHGGPLAPAVIEGTSLPDQTGVVTDQTGTPAESENSEEIVPTNQLKMVDLLFTRMELLSYAQYKNLRQLSPFGAGNPEPTFKLEKVKLLDKWLSGMTKQNLTMRLSSLDGKFQHKGTYLRGAAELPKLNGASYVNVIFRLESSEDDSRPEIWLKILDVEPIRG</sequence>
<comment type="caution">
    <text evidence="10">The sequence shown here is derived from an EMBL/GenBank/DDBJ whole genome shotgun (WGS) entry which is preliminary data.</text>
</comment>
<keyword evidence="3" id="KW-0540">Nuclease</keyword>
<evidence type="ECO:0000259" key="9">
    <source>
        <dbReference type="Pfam" id="PF17768"/>
    </source>
</evidence>
<dbReference type="Pfam" id="PF01368">
    <property type="entry name" value="DHH"/>
    <property type="match status" value="1"/>
</dbReference>
<dbReference type="SUPFAM" id="SSF64182">
    <property type="entry name" value="DHH phosphoesterases"/>
    <property type="match status" value="1"/>
</dbReference>
<evidence type="ECO:0000256" key="2">
    <source>
        <dbReference type="ARBA" id="ARBA00019841"/>
    </source>
</evidence>
<evidence type="ECO:0000256" key="3">
    <source>
        <dbReference type="ARBA" id="ARBA00022722"/>
    </source>
</evidence>
<dbReference type="InterPro" id="IPR004610">
    <property type="entry name" value="RecJ"/>
</dbReference>
<evidence type="ECO:0000256" key="6">
    <source>
        <dbReference type="SAM" id="MobiDB-lite"/>
    </source>
</evidence>
<dbReference type="Proteomes" id="UP000287352">
    <property type="component" value="Unassembled WGS sequence"/>
</dbReference>
<feature type="domain" description="DHHA1" evidence="8">
    <location>
        <begin position="355"/>
        <end position="445"/>
    </location>
</feature>
<dbReference type="Gene3D" id="3.90.1640.30">
    <property type="match status" value="1"/>
</dbReference>
<dbReference type="InterPro" id="IPR038763">
    <property type="entry name" value="DHH_sf"/>
</dbReference>
<name>A0A401ZU53_9CHLR</name>
<dbReference type="EMBL" id="BIFR01000001">
    <property type="protein sequence ID" value="GCE10342.1"/>
    <property type="molecule type" value="Genomic_DNA"/>
</dbReference>
<dbReference type="AlphaFoldDB" id="A0A401ZU53"/>
<dbReference type="InterPro" id="IPR003156">
    <property type="entry name" value="DHHA1_dom"/>
</dbReference>
<evidence type="ECO:0000256" key="5">
    <source>
        <dbReference type="ARBA" id="ARBA00022839"/>
    </source>
</evidence>
<dbReference type="RefSeq" id="WP_126577953.1">
    <property type="nucleotide sequence ID" value="NZ_BIFR01000001.1"/>
</dbReference>
<dbReference type="PANTHER" id="PTHR30255">
    <property type="entry name" value="SINGLE-STRANDED-DNA-SPECIFIC EXONUCLEASE RECJ"/>
    <property type="match status" value="1"/>
</dbReference>
<evidence type="ECO:0000256" key="1">
    <source>
        <dbReference type="ARBA" id="ARBA00005915"/>
    </source>
</evidence>
<feature type="compositionally biased region" description="Polar residues" evidence="6">
    <location>
        <begin position="465"/>
        <end position="482"/>
    </location>
</feature>
<dbReference type="InterPro" id="IPR041122">
    <property type="entry name" value="RecJ_OB"/>
</dbReference>
<organism evidence="10 11">
    <name type="scientific">Tengunoibacter tsumagoiensis</name>
    <dbReference type="NCBI Taxonomy" id="2014871"/>
    <lineage>
        <taxon>Bacteria</taxon>
        <taxon>Bacillati</taxon>
        <taxon>Chloroflexota</taxon>
        <taxon>Ktedonobacteria</taxon>
        <taxon>Ktedonobacterales</taxon>
        <taxon>Dictyobacteraceae</taxon>
        <taxon>Tengunoibacter</taxon>
    </lineage>
</organism>
<evidence type="ECO:0000259" key="7">
    <source>
        <dbReference type="Pfam" id="PF01368"/>
    </source>
</evidence>
<dbReference type="Pfam" id="PF17768">
    <property type="entry name" value="RecJ_OB"/>
    <property type="match status" value="1"/>
</dbReference>
<proteinExistence type="inferred from homology"/>
<dbReference type="Gene3D" id="2.40.50.460">
    <property type="match status" value="1"/>
</dbReference>
<evidence type="ECO:0000313" key="10">
    <source>
        <dbReference type="EMBL" id="GCE10342.1"/>
    </source>
</evidence>
<gene>
    <name evidence="10" type="ORF">KTT_02010</name>
</gene>
<dbReference type="GO" id="GO:0006310">
    <property type="term" value="P:DNA recombination"/>
    <property type="evidence" value="ECO:0007669"/>
    <property type="project" value="InterPro"/>
</dbReference>
<dbReference type="Pfam" id="PF02272">
    <property type="entry name" value="DHHA1"/>
    <property type="match status" value="1"/>
</dbReference>
<protein>
    <recommendedName>
        <fullName evidence="2">Single-stranded-DNA-specific exonuclease RecJ</fullName>
    </recommendedName>
</protein>
<dbReference type="InterPro" id="IPR051673">
    <property type="entry name" value="SSDNA_exonuclease_RecJ"/>
</dbReference>
<dbReference type="GO" id="GO:0006281">
    <property type="term" value="P:DNA repair"/>
    <property type="evidence" value="ECO:0007669"/>
    <property type="project" value="InterPro"/>
</dbReference>
<dbReference type="OrthoDB" id="9809852at2"/>
<feature type="domain" description="RecJ OB" evidence="9">
    <location>
        <begin position="507"/>
        <end position="604"/>
    </location>
</feature>
<evidence type="ECO:0000259" key="8">
    <source>
        <dbReference type="Pfam" id="PF02272"/>
    </source>
</evidence>
<evidence type="ECO:0000256" key="4">
    <source>
        <dbReference type="ARBA" id="ARBA00022801"/>
    </source>
</evidence>
<keyword evidence="11" id="KW-1185">Reference proteome</keyword>
<keyword evidence="5 10" id="KW-0269">Exonuclease</keyword>
<dbReference type="Gene3D" id="3.10.310.30">
    <property type="match status" value="1"/>
</dbReference>